<feature type="compositionally biased region" description="Polar residues" evidence="8">
    <location>
        <begin position="163"/>
        <end position="174"/>
    </location>
</feature>
<evidence type="ECO:0000256" key="7">
    <source>
        <dbReference type="ARBA" id="ARBA00032251"/>
    </source>
</evidence>
<evidence type="ECO:0000259" key="10">
    <source>
        <dbReference type="PROSITE" id="PS50262"/>
    </source>
</evidence>
<evidence type="ECO:0000256" key="5">
    <source>
        <dbReference type="ARBA" id="ARBA00022989"/>
    </source>
</evidence>
<evidence type="ECO:0000256" key="4">
    <source>
        <dbReference type="ARBA" id="ARBA00022692"/>
    </source>
</evidence>
<comment type="subcellular location">
    <subcellularLocation>
        <location evidence="2">Membrane</location>
    </subcellularLocation>
</comment>
<feature type="region of interest" description="Disordered" evidence="8">
    <location>
        <begin position="155"/>
        <end position="174"/>
    </location>
</feature>
<dbReference type="PRINTS" id="PR00237">
    <property type="entry name" value="GPCRRHODOPSN"/>
</dbReference>
<dbReference type="GO" id="GO:0016020">
    <property type="term" value="C:membrane"/>
    <property type="evidence" value="ECO:0007669"/>
    <property type="project" value="UniProtKB-SubCell"/>
</dbReference>
<dbReference type="AlphaFoldDB" id="A0A1D1UTZ3"/>
<dbReference type="PROSITE" id="PS50262">
    <property type="entry name" value="G_PROTEIN_RECEP_F1_2"/>
    <property type="match status" value="1"/>
</dbReference>
<keyword evidence="4 9" id="KW-0812">Transmembrane</keyword>
<gene>
    <name evidence="11" type="primary">RvY_04092</name>
    <name evidence="11" type="synonym">RvY_04092.1</name>
    <name evidence="11" type="ORF">RvY_04092-1</name>
</gene>
<comment type="function">
    <text evidence="1">Receptor for thyrotropin-releasing hormone (TRH). Upon ligand binding, this G-protein-coupled receptor triggers activation of the phosphatidylinositol (IP3)-calcium-protein kinase C (PKC) pathway.</text>
</comment>
<feature type="transmembrane region" description="Helical" evidence="9">
    <location>
        <begin position="98"/>
        <end position="124"/>
    </location>
</feature>
<dbReference type="PANTHER" id="PTHR46061">
    <property type="entry name" value="THYROTROPIN-RELEASING HORMONE RECEPTOR"/>
    <property type="match status" value="1"/>
</dbReference>
<evidence type="ECO:0000256" key="9">
    <source>
        <dbReference type="SAM" id="Phobius"/>
    </source>
</evidence>
<dbReference type="EMBL" id="BDGG01000002">
    <property type="protein sequence ID" value="GAU91935.1"/>
    <property type="molecule type" value="Genomic_DNA"/>
</dbReference>
<dbReference type="GO" id="GO:0004997">
    <property type="term" value="F:thyrotropin-releasing hormone receptor activity"/>
    <property type="evidence" value="ECO:0007669"/>
    <property type="project" value="InterPro"/>
</dbReference>
<organism evidence="11 12">
    <name type="scientific">Ramazzottius varieornatus</name>
    <name type="common">Water bear</name>
    <name type="synonym">Tardigrade</name>
    <dbReference type="NCBI Taxonomy" id="947166"/>
    <lineage>
        <taxon>Eukaryota</taxon>
        <taxon>Metazoa</taxon>
        <taxon>Ecdysozoa</taxon>
        <taxon>Tardigrada</taxon>
        <taxon>Eutardigrada</taxon>
        <taxon>Parachela</taxon>
        <taxon>Hypsibioidea</taxon>
        <taxon>Ramazzottiidae</taxon>
        <taxon>Ramazzottius</taxon>
    </lineage>
</organism>
<evidence type="ECO:0000313" key="11">
    <source>
        <dbReference type="EMBL" id="GAU91935.1"/>
    </source>
</evidence>
<feature type="transmembrane region" description="Helical" evidence="9">
    <location>
        <begin position="56"/>
        <end position="78"/>
    </location>
</feature>
<proteinExistence type="predicted"/>
<dbReference type="InterPro" id="IPR002120">
    <property type="entry name" value="TRH_rcpt_1"/>
</dbReference>
<evidence type="ECO:0000256" key="8">
    <source>
        <dbReference type="SAM" id="MobiDB-lite"/>
    </source>
</evidence>
<protein>
    <recommendedName>
        <fullName evidence="3">Thyrotropin-releasing hormone receptor</fullName>
    </recommendedName>
    <alternativeName>
        <fullName evidence="7">Thyroliberin receptor</fullName>
    </alternativeName>
</protein>
<evidence type="ECO:0000256" key="2">
    <source>
        <dbReference type="ARBA" id="ARBA00004370"/>
    </source>
</evidence>
<feature type="domain" description="G-protein coupled receptors family 1 profile" evidence="10">
    <location>
        <begin position="23"/>
        <end position="297"/>
    </location>
</feature>
<dbReference type="SUPFAM" id="SSF81321">
    <property type="entry name" value="Family A G protein-coupled receptor-like"/>
    <property type="match status" value="1"/>
</dbReference>
<sequence length="330" mass="37867">MHVRLLLNVAIYPQLRLPKHLFALFSMMLFTLERYIAACKPFLAQKLCTVERARRIIISCWILVAVYCSPWFVLAEVFSIEDSGHPHLTYCELTLSPAIYTAIFSADLVLFYILPLVGAVVAYWKIGRVIRRIPVGSLGTKYGLFTENSARVNRSTRRKDSIHQPQWSRNTSRNVRRGNSASLMHRSLRSSADPPVSRNTSFLVGGEAPVKTLHRSVSEGAYDIRANERLLFLHPSNVGTSLRVLLAIVFLFAVCWLPFRGLLLYNSLVKDPWLDLWYVLFAKCMIFLNCCVNPFLYTLLSKRFRKCVQRAMTLDRLKSLRLHKPTASWL</sequence>
<dbReference type="Pfam" id="PF00001">
    <property type="entry name" value="7tm_1"/>
    <property type="match status" value="1"/>
</dbReference>
<dbReference type="Gene3D" id="1.20.1070.10">
    <property type="entry name" value="Rhodopsin 7-helix transmembrane proteins"/>
    <property type="match status" value="1"/>
</dbReference>
<evidence type="ECO:0000256" key="6">
    <source>
        <dbReference type="ARBA" id="ARBA00023136"/>
    </source>
</evidence>
<evidence type="ECO:0000313" key="12">
    <source>
        <dbReference type="Proteomes" id="UP000186922"/>
    </source>
</evidence>
<evidence type="ECO:0000256" key="1">
    <source>
        <dbReference type="ARBA" id="ARBA00004100"/>
    </source>
</evidence>
<feature type="transmembrane region" description="Helical" evidence="9">
    <location>
        <begin position="244"/>
        <end position="265"/>
    </location>
</feature>
<feature type="transmembrane region" description="Helical" evidence="9">
    <location>
        <begin position="20"/>
        <end position="36"/>
    </location>
</feature>
<keyword evidence="12" id="KW-1185">Reference proteome</keyword>
<accession>A0A1D1UTZ3</accession>
<dbReference type="STRING" id="947166.A0A1D1UTZ3"/>
<dbReference type="Proteomes" id="UP000186922">
    <property type="component" value="Unassembled WGS sequence"/>
</dbReference>
<name>A0A1D1UTZ3_RAMVA</name>
<reference evidence="11 12" key="1">
    <citation type="journal article" date="2016" name="Nat. Commun.">
        <title>Extremotolerant tardigrade genome and improved radiotolerance of human cultured cells by tardigrade-unique protein.</title>
        <authorList>
            <person name="Hashimoto T."/>
            <person name="Horikawa D.D."/>
            <person name="Saito Y."/>
            <person name="Kuwahara H."/>
            <person name="Kozuka-Hata H."/>
            <person name="Shin-I T."/>
            <person name="Minakuchi Y."/>
            <person name="Ohishi K."/>
            <person name="Motoyama A."/>
            <person name="Aizu T."/>
            <person name="Enomoto A."/>
            <person name="Kondo K."/>
            <person name="Tanaka S."/>
            <person name="Hara Y."/>
            <person name="Koshikawa S."/>
            <person name="Sagara H."/>
            <person name="Miura T."/>
            <person name="Yokobori S."/>
            <person name="Miyagawa K."/>
            <person name="Suzuki Y."/>
            <person name="Kubo T."/>
            <person name="Oyama M."/>
            <person name="Kohara Y."/>
            <person name="Fujiyama A."/>
            <person name="Arakawa K."/>
            <person name="Katayama T."/>
            <person name="Toyoda A."/>
            <person name="Kunieda T."/>
        </authorList>
    </citation>
    <scope>NUCLEOTIDE SEQUENCE [LARGE SCALE GENOMIC DNA]</scope>
    <source>
        <strain evidence="11 12">YOKOZUNA-1</strain>
    </source>
</reference>
<keyword evidence="6 9" id="KW-0472">Membrane</keyword>
<comment type="caution">
    <text evidence="11">The sequence shown here is derived from an EMBL/GenBank/DDBJ whole genome shotgun (WGS) entry which is preliminary data.</text>
</comment>
<evidence type="ECO:0000256" key="3">
    <source>
        <dbReference type="ARBA" id="ARBA00018873"/>
    </source>
</evidence>
<dbReference type="InterPro" id="IPR000276">
    <property type="entry name" value="GPCR_Rhodpsn"/>
</dbReference>
<dbReference type="PANTHER" id="PTHR46061:SF3">
    <property type="entry name" value="THYROTROPIN-RELEASING HORMONE RECEPTOR"/>
    <property type="match status" value="1"/>
</dbReference>
<feature type="transmembrane region" description="Helical" evidence="9">
    <location>
        <begin position="277"/>
        <end position="300"/>
    </location>
</feature>
<dbReference type="InterPro" id="IPR017452">
    <property type="entry name" value="GPCR_Rhodpsn_7TM"/>
</dbReference>
<dbReference type="OrthoDB" id="10036964at2759"/>
<keyword evidence="5 9" id="KW-1133">Transmembrane helix</keyword>